<sequence length="394" mass="44645">MVEIRFYLVVCIFFMIASTTHSASNTTKLEVTNTALSLFCTIRDLYQISADNDDSGDLTKQLSDFKHNLNTGLSSLLARLDKLTYQNALTGYINRIDSCEIDYLNYVANPSVESKTNLMKCSDIMESVRPLGKYLSGDKILDSPLLFDLYKNKESICDGPAIENIYKTLFTDYVIGCSVASTIERIEHGGIASLYSSECKDTMSKVIDYVKSLYHTCALPSCRSFHCSVQSIFSKSPPGSPDDLNKRLSEMYPWFNFLIFQFLKGGKTTVGGNFFARHDDGHRTRGSTYEIFFFDGFKPLTKEKHVFSLVIQVSRELHIGLSFGNSLMNFDFHDGLDLGTYVGYAPENNFLCNDRNTEDDRQCTKYTGISSILIPGLNFIFYLFFMQRGFVIFF</sequence>
<evidence type="ECO:0000256" key="1">
    <source>
        <dbReference type="SAM" id="Phobius"/>
    </source>
</evidence>
<dbReference type="GeneID" id="111101315"/>
<gene>
    <name evidence="4" type="primary">LOC111101315</name>
</gene>
<evidence type="ECO:0000313" key="3">
    <source>
        <dbReference type="Proteomes" id="UP000694844"/>
    </source>
</evidence>
<name>A0A8B8AE64_CRAVI</name>
<feature type="transmembrane region" description="Helical" evidence="1">
    <location>
        <begin position="366"/>
        <end position="385"/>
    </location>
</feature>
<keyword evidence="1" id="KW-0812">Transmembrane</keyword>
<dbReference type="AlphaFoldDB" id="A0A8B8AE64"/>
<dbReference type="Proteomes" id="UP000694844">
    <property type="component" value="Chromosome 6"/>
</dbReference>
<organism evidence="3 4">
    <name type="scientific">Crassostrea virginica</name>
    <name type="common">Eastern oyster</name>
    <dbReference type="NCBI Taxonomy" id="6565"/>
    <lineage>
        <taxon>Eukaryota</taxon>
        <taxon>Metazoa</taxon>
        <taxon>Spiralia</taxon>
        <taxon>Lophotrochozoa</taxon>
        <taxon>Mollusca</taxon>
        <taxon>Bivalvia</taxon>
        <taxon>Autobranchia</taxon>
        <taxon>Pteriomorphia</taxon>
        <taxon>Ostreida</taxon>
        <taxon>Ostreoidea</taxon>
        <taxon>Ostreidae</taxon>
        <taxon>Crassostrea</taxon>
    </lineage>
</organism>
<feature type="signal peptide" evidence="2">
    <location>
        <begin position="1"/>
        <end position="22"/>
    </location>
</feature>
<dbReference type="KEGG" id="cvn:111101315"/>
<evidence type="ECO:0000256" key="2">
    <source>
        <dbReference type="SAM" id="SignalP"/>
    </source>
</evidence>
<keyword evidence="1" id="KW-1133">Transmembrane helix</keyword>
<proteinExistence type="predicted"/>
<protein>
    <submittedName>
        <fullName evidence="4">Uncharacterized protein LOC111101315</fullName>
    </submittedName>
</protein>
<keyword evidence="3" id="KW-1185">Reference proteome</keyword>
<accession>A0A8B8AE64</accession>
<evidence type="ECO:0000313" key="4">
    <source>
        <dbReference type="RefSeq" id="XP_022289470.1"/>
    </source>
</evidence>
<feature type="chain" id="PRO_5034106854" evidence="2">
    <location>
        <begin position="23"/>
        <end position="394"/>
    </location>
</feature>
<keyword evidence="1" id="KW-0472">Membrane</keyword>
<dbReference type="RefSeq" id="XP_022289470.1">
    <property type="nucleotide sequence ID" value="XM_022433762.1"/>
</dbReference>
<reference evidence="4" key="1">
    <citation type="submission" date="2025-08" db="UniProtKB">
        <authorList>
            <consortium name="RefSeq"/>
        </authorList>
    </citation>
    <scope>IDENTIFICATION</scope>
    <source>
        <tissue evidence="4">Whole sample</tissue>
    </source>
</reference>
<keyword evidence="2" id="KW-0732">Signal</keyword>